<feature type="compositionally biased region" description="Basic and acidic residues" evidence="1">
    <location>
        <begin position="189"/>
        <end position="200"/>
    </location>
</feature>
<dbReference type="Proteomes" id="UP001066276">
    <property type="component" value="Chromosome 1_2"/>
</dbReference>
<evidence type="ECO:0000256" key="1">
    <source>
        <dbReference type="SAM" id="MobiDB-lite"/>
    </source>
</evidence>
<gene>
    <name evidence="2" type="ORF">NDU88_000071</name>
</gene>
<dbReference type="AlphaFoldDB" id="A0AAV7VVR3"/>
<reference evidence="2" key="1">
    <citation type="journal article" date="2022" name="bioRxiv">
        <title>Sequencing and chromosome-scale assembly of the giantPleurodeles waltlgenome.</title>
        <authorList>
            <person name="Brown T."/>
            <person name="Elewa A."/>
            <person name="Iarovenko S."/>
            <person name="Subramanian E."/>
            <person name="Araus A.J."/>
            <person name="Petzold A."/>
            <person name="Susuki M."/>
            <person name="Suzuki K.-i.T."/>
            <person name="Hayashi T."/>
            <person name="Toyoda A."/>
            <person name="Oliveira C."/>
            <person name="Osipova E."/>
            <person name="Leigh N.D."/>
            <person name="Simon A."/>
            <person name="Yun M.H."/>
        </authorList>
    </citation>
    <scope>NUCLEOTIDE SEQUENCE</scope>
    <source>
        <strain evidence="2">20211129_DDA</strain>
        <tissue evidence="2">Liver</tissue>
    </source>
</reference>
<dbReference type="EMBL" id="JANPWB010000002">
    <property type="protein sequence ID" value="KAJ1204631.1"/>
    <property type="molecule type" value="Genomic_DNA"/>
</dbReference>
<comment type="caution">
    <text evidence="2">The sequence shown here is derived from an EMBL/GenBank/DDBJ whole genome shotgun (WGS) entry which is preliminary data.</text>
</comment>
<proteinExistence type="predicted"/>
<sequence>MHSAPILPFLQNPGHRCSKRGKELFSLLQVPLAGCVRVLLRLISTFWEMVEQQMAVLLGRCSSVLLLPHAGGVLQTTVSKWHGRRIDDASSLSLRALRGAEQVGVAESTDRYGRLMVGVSRSTLGLKFVLRLTLRGPGHARHWCHADIASFNCLGCPPIHRVSQKAYSSSYRVVQEANGLCLLPQERETDPEAAYRKESRSTQSGGMQAQVIPSASRREKGENQNRSRRRGRSLSIAPVSQRCWWSKSRRGGHSQHRAAAGATVGAAVRAGRAVCQLPGAG</sequence>
<feature type="compositionally biased region" description="Polar residues" evidence="1">
    <location>
        <begin position="201"/>
        <end position="213"/>
    </location>
</feature>
<accession>A0AAV7VVR3</accession>
<feature type="compositionally biased region" description="Basic and acidic residues" evidence="1">
    <location>
        <begin position="216"/>
        <end position="225"/>
    </location>
</feature>
<protein>
    <submittedName>
        <fullName evidence="2">Uncharacterized protein</fullName>
    </submittedName>
</protein>
<evidence type="ECO:0000313" key="3">
    <source>
        <dbReference type="Proteomes" id="UP001066276"/>
    </source>
</evidence>
<evidence type="ECO:0000313" key="2">
    <source>
        <dbReference type="EMBL" id="KAJ1204631.1"/>
    </source>
</evidence>
<organism evidence="2 3">
    <name type="scientific">Pleurodeles waltl</name>
    <name type="common">Iberian ribbed newt</name>
    <dbReference type="NCBI Taxonomy" id="8319"/>
    <lineage>
        <taxon>Eukaryota</taxon>
        <taxon>Metazoa</taxon>
        <taxon>Chordata</taxon>
        <taxon>Craniata</taxon>
        <taxon>Vertebrata</taxon>
        <taxon>Euteleostomi</taxon>
        <taxon>Amphibia</taxon>
        <taxon>Batrachia</taxon>
        <taxon>Caudata</taxon>
        <taxon>Salamandroidea</taxon>
        <taxon>Salamandridae</taxon>
        <taxon>Pleurodelinae</taxon>
        <taxon>Pleurodeles</taxon>
    </lineage>
</organism>
<feature type="region of interest" description="Disordered" evidence="1">
    <location>
        <begin position="189"/>
        <end position="235"/>
    </location>
</feature>
<name>A0AAV7VVR3_PLEWA</name>
<keyword evidence="3" id="KW-1185">Reference proteome</keyword>